<dbReference type="Proteomes" id="UP000327044">
    <property type="component" value="Unassembled WGS sequence"/>
</dbReference>
<reference evidence="2" key="1">
    <citation type="journal article" date="2016" name="Sci. Rep.">
        <title>Molecular characterization of firefly nuptial gifts: a multi-omics approach sheds light on postcopulatory sexual selection.</title>
        <authorList>
            <person name="Al-Wathiqui N."/>
            <person name="Fallon T.R."/>
            <person name="South A."/>
            <person name="Weng J.K."/>
            <person name="Lewis S.M."/>
        </authorList>
    </citation>
    <scope>NUCLEOTIDE SEQUENCE</scope>
</reference>
<accession>A0A1Y1LKA9</accession>
<evidence type="ECO:0000313" key="2">
    <source>
        <dbReference type="EMBL" id="JAV74104.1"/>
    </source>
</evidence>
<evidence type="ECO:0000313" key="4">
    <source>
        <dbReference type="Proteomes" id="UP000327044"/>
    </source>
</evidence>
<sequence>MIAYILVITCTLQFTPANLFEFNMNVEQLQKFAASAQNYCAKTIDITPVNIASGTDNEKFQSCYLKEWHRLQNIVDENCPELQGNSLHEKRSYYLQCFDDGINAMVQNYEKILP</sequence>
<keyword evidence="1" id="KW-0732">Signal</keyword>
<name>A0A1Y1LKA9_PHOPY</name>
<dbReference type="EMBL" id="GEZM01053293">
    <property type="protein sequence ID" value="JAV74104.1"/>
    <property type="molecule type" value="Transcribed_RNA"/>
</dbReference>
<dbReference type="AlphaFoldDB" id="A0A1Y1LKA9"/>
<evidence type="ECO:0000256" key="1">
    <source>
        <dbReference type="SAM" id="SignalP"/>
    </source>
</evidence>
<dbReference type="EMBL" id="VVIM01000006">
    <property type="protein sequence ID" value="KAB0798206.1"/>
    <property type="molecule type" value="Genomic_DNA"/>
</dbReference>
<feature type="chain" id="PRO_5036312553" description="Protein TsetseEP domain-containing protein" evidence="1">
    <location>
        <begin position="18"/>
        <end position="114"/>
    </location>
</feature>
<evidence type="ECO:0000313" key="3">
    <source>
        <dbReference type="EMBL" id="KAB0798206.1"/>
    </source>
</evidence>
<reference evidence="3" key="3">
    <citation type="submission" date="2019-08" db="EMBL/GenBank/DDBJ databases">
        <authorList>
            <consortium name="Photinus pyralis genome working group"/>
            <person name="Fallon T.R."/>
            <person name="Sander Lower S.E."/>
            <person name="Weng J.-K."/>
        </authorList>
    </citation>
    <scope>NUCLEOTIDE SEQUENCE</scope>
    <source>
        <strain evidence="3">1611_PpyrPB1</strain>
        <tissue evidence="3">Whole body</tissue>
    </source>
</reference>
<protein>
    <recommendedName>
        <fullName evidence="5">Protein TsetseEP domain-containing protein</fullName>
    </recommendedName>
</protein>
<dbReference type="InParanoid" id="A0A1Y1LKA9"/>
<gene>
    <name evidence="3" type="ORF">PPYR_09199</name>
</gene>
<organism evidence="2">
    <name type="scientific">Photinus pyralis</name>
    <name type="common">Common eastern firefly</name>
    <name type="synonym">Lampyris pyralis</name>
    <dbReference type="NCBI Taxonomy" id="7054"/>
    <lineage>
        <taxon>Eukaryota</taxon>
        <taxon>Metazoa</taxon>
        <taxon>Ecdysozoa</taxon>
        <taxon>Arthropoda</taxon>
        <taxon>Hexapoda</taxon>
        <taxon>Insecta</taxon>
        <taxon>Pterygota</taxon>
        <taxon>Neoptera</taxon>
        <taxon>Endopterygota</taxon>
        <taxon>Coleoptera</taxon>
        <taxon>Polyphaga</taxon>
        <taxon>Elateriformia</taxon>
        <taxon>Elateroidea</taxon>
        <taxon>Lampyridae</taxon>
        <taxon>Lampyrinae</taxon>
        <taxon>Photinus</taxon>
    </lineage>
</organism>
<reference evidence="3 4" key="2">
    <citation type="journal article" date="2018" name="Elife">
        <title>Firefly genomes illuminate parallel origins of bioluminescence in beetles.</title>
        <authorList>
            <person name="Fallon T.R."/>
            <person name="Lower S.E."/>
            <person name="Chang C.H."/>
            <person name="Bessho-Uehara M."/>
            <person name="Martin G.J."/>
            <person name="Bewick A.J."/>
            <person name="Behringer M."/>
            <person name="Debat H.J."/>
            <person name="Wong I."/>
            <person name="Day J.C."/>
            <person name="Suvorov A."/>
            <person name="Silva C.J."/>
            <person name="Stanger-Hall K.F."/>
            <person name="Hall D.W."/>
            <person name="Schmitz R.J."/>
            <person name="Nelson D.R."/>
            <person name="Lewis S.M."/>
            <person name="Shigenobu S."/>
            <person name="Bybee S.M."/>
            <person name="Larracuente A.M."/>
            <person name="Oba Y."/>
            <person name="Weng J.K."/>
        </authorList>
    </citation>
    <scope>NUCLEOTIDE SEQUENCE [LARGE SCALE GENOMIC DNA]</scope>
    <source>
        <strain evidence="3">1611_PpyrPB1</strain>
        <tissue evidence="3">Whole body</tissue>
    </source>
</reference>
<evidence type="ECO:0008006" key="5">
    <source>
        <dbReference type="Google" id="ProtNLM"/>
    </source>
</evidence>
<proteinExistence type="predicted"/>
<keyword evidence="4" id="KW-1185">Reference proteome</keyword>
<feature type="signal peptide" evidence="1">
    <location>
        <begin position="1"/>
        <end position="17"/>
    </location>
</feature>